<feature type="region of interest" description="Disordered" evidence="1">
    <location>
        <begin position="77"/>
        <end position="105"/>
    </location>
</feature>
<keyword evidence="2" id="KW-0812">Transmembrane</keyword>
<accession>A0ABM6GLR9</accession>
<feature type="transmembrane region" description="Helical" evidence="2">
    <location>
        <begin position="6"/>
        <end position="26"/>
    </location>
</feature>
<evidence type="ECO:0000256" key="2">
    <source>
        <dbReference type="SAM" id="Phobius"/>
    </source>
</evidence>
<organism evidence="3 4">
    <name type="scientific">Streptomyces alfalfae</name>
    <dbReference type="NCBI Taxonomy" id="1642299"/>
    <lineage>
        <taxon>Bacteria</taxon>
        <taxon>Bacillati</taxon>
        <taxon>Actinomycetota</taxon>
        <taxon>Actinomycetes</taxon>
        <taxon>Kitasatosporales</taxon>
        <taxon>Streptomycetaceae</taxon>
        <taxon>Streptomyces</taxon>
    </lineage>
</organism>
<evidence type="ECO:0000313" key="3">
    <source>
        <dbReference type="EMBL" id="APY84496.1"/>
    </source>
</evidence>
<proteinExistence type="predicted"/>
<keyword evidence="2" id="KW-1133">Transmembrane helix</keyword>
<keyword evidence="2" id="KW-0472">Membrane</keyword>
<evidence type="ECO:0000256" key="1">
    <source>
        <dbReference type="SAM" id="MobiDB-lite"/>
    </source>
</evidence>
<feature type="compositionally biased region" description="Low complexity" evidence="1">
    <location>
        <begin position="79"/>
        <end position="89"/>
    </location>
</feature>
<gene>
    <name evidence="3" type="ORF">A7J05_00710</name>
</gene>
<keyword evidence="4" id="KW-1185">Reference proteome</keyword>
<protein>
    <submittedName>
        <fullName evidence="3">Uncharacterized protein</fullName>
    </submittedName>
</protein>
<sequence length="105" mass="11587">MEDRQVILMMTVVVSAAAALATGYLLGRLRPWQRAGDWAADQVRHSTGAWVQGGAGRQAVVVLVHVVTAPRTSWRIMRAPATTTEPTAPVRDPDWVANRSRQERE</sequence>
<evidence type="ECO:0000313" key="4">
    <source>
        <dbReference type="Proteomes" id="UP000187191"/>
    </source>
</evidence>
<dbReference type="Proteomes" id="UP000187191">
    <property type="component" value="Chromosome"/>
</dbReference>
<name>A0ABM6GLR9_9ACTN</name>
<dbReference type="EMBL" id="CP015588">
    <property type="protein sequence ID" value="APY84496.1"/>
    <property type="molecule type" value="Genomic_DNA"/>
</dbReference>
<reference evidence="3 4" key="1">
    <citation type="submission" date="2016-05" db="EMBL/GenBank/DDBJ databases">
        <authorList>
            <person name="Gu J."/>
        </authorList>
    </citation>
    <scope>NUCLEOTIDE SEQUENCE [LARGE SCALE GENOMIC DNA]</scope>
    <source>
        <strain evidence="3 4">ACCC40021</strain>
    </source>
</reference>